<sequence length="224" mass="24674">MGTLMRLASLSAPAQRNENHRLVRVVFTNNDLVNSRIMGVEQSIYFASGSSPVHAESPTEEIMYFRRGTGKVLLGNSYVDVRPGSAVAIPTGIEHHVVNSGRDVLEHILISAEIGDRKAEASYSAQPGDCLPEDQSRLLSRLECRRFTVAEDGQSTLSDFAGHESVYSLSSGFAIAHVQLAGTEYEWQYALDASDCMWIPPGVPHYFRNIGDTPLNIVQFQCRS</sequence>
<dbReference type="OrthoDB" id="9798709at2"/>
<dbReference type="InterPro" id="IPR011051">
    <property type="entry name" value="RmlC_Cupin_sf"/>
</dbReference>
<dbReference type="Pfam" id="PF07883">
    <property type="entry name" value="Cupin_2"/>
    <property type="match status" value="1"/>
</dbReference>
<dbReference type="AlphaFoldDB" id="A0A4R1I310"/>
<dbReference type="PANTHER" id="PTHR35848">
    <property type="entry name" value="OXALATE-BINDING PROTEIN"/>
    <property type="match status" value="1"/>
</dbReference>
<evidence type="ECO:0000313" key="4">
    <source>
        <dbReference type="Proteomes" id="UP000295030"/>
    </source>
</evidence>
<keyword evidence="3" id="KW-0413">Isomerase</keyword>
<comment type="caution">
    <text evidence="3">The sequence shown here is derived from an EMBL/GenBank/DDBJ whole genome shotgun (WGS) entry which is preliminary data.</text>
</comment>
<evidence type="ECO:0000259" key="2">
    <source>
        <dbReference type="Pfam" id="PF07883"/>
    </source>
</evidence>
<dbReference type="InterPro" id="IPR013096">
    <property type="entry name" value="Cupin_2"/>
</dbReference>
<organism evidence="3 4">
    <name type="scientific">Ancylobacter aquaticus</name>
    <dbReference type="NCBI Taxonomy" id="100"/>
    <lineage>
        <taxon>Bacteria</taxon>
        <taxon>Pseudomonadati</taxon>
        <taxon>Pseudomonadota</taxon>
        <taxon>Alphaproteobacteria</taxon>
        <taxon>Hyphomicrobiales</taxon>
        <taxon>Xanthobacteraceae</taxon>
        <taxon>Ancylobacter</taxon>
    </lineage>
</organism>
<dbReference type="SUPFAM" id="SSF51182">
    <property type="entry name" value="RmlC-like cupins"/>
    <property type="match status" value="1"/>
</dbReference>
<dbReference type="Gene3D" id="2.60.120.10">
    <property type="entry name" value="Jelly Rolls"/>
    <property type="match status" value="2"/>
</dbReference>
<keyword evidence="1" id="KW-0479">Metal-binding</keyword>
<evidence type="ECO:0000256" key="1">
    <source>
        <dbReference type="ARBA" id="ARBA00022723"/>
    </source>
</evidence>
<reference evidence="3 4" key="1">
    <citation type="submission" date="2019-03" db="EMBL/GenBank/DDBJ databases">
        <title>Genomic Encyclopedia of Type Strains, Phase IV (KMG-IV): sequencing the most valuable type-strain genomes for metagenomic binning, comparative biology and taxonomic classification.</title>
        <authorList>
            <person name="Goeker M."/>
        </authorList>
    </citation>
    <scope>NUCLEOTIDE SEQUENCE [LARGE SCALE GENOMIC DNA]</scope>
    <source>
        <strain evidence="3 4">DSM 101</strain>
    </source>
</reference>
<dbReference type="GO" id="GO:0046872">
    <property type="term" value="F:metal ion binding"/>
    <property type="evidence" value="ECO:0007669"/>
    <property type="project" value="UniProtKB-KW"/>
</dbReference>
<gene>
    <name evidence="3" type="ORF">EV667_3189</name>
</gene>
<dbReference type="InterPro" id="IPR051610">
    <property type="entry name" value="GPI/OXD"/>
</dbReference>
<dbReference type="EMBL" id="SMFY01000002">
    <property type="protein sequence ID" value="TCK29168.1"/>
    <property type="molecule type" value="Genomic_DNA"/>
</dbReference>
<keyword evidence="4" id="KW-1185">Reference proteome</keyword>
<feature type="domain" description="Cupin type-2" evidence="2">
    <location>
        <begin position="49"/>
        <end position="106"/>
    </location>
</feature>
<name>A0A4R1I310_ANCAQ</name>
<dbReference type="PANTHER" id="PTHR35848:SF6">
    <property type="entry name" value="CUPIN TYPE-2 DOMAIN-CONTAINING PROTEIN"/>
    <property type="match status" value="1"/>
</dbReference>
<dbReference type="GO" id="GO:0016853">
    <property type="term" value="F:isomerase activity"/>
    <property type="evidence" value="ECO:0007669"/>
    <property type="project" value="UniProtKB-KW"/>
</dbReference>
<proteinExistence type="predicted"/>
<accession>A0A4R1I310</accession>
<protein>
    <submittedName>
        <fullName evidence="3">Mannose-6-phosphate isomerase-like protein (Cupin superfamily)</fullName>
    </submittedName>
</protein>
<dbReference type="InterPro" id="IPR014710">
    <property type="entry name" value="RmlC-like_jellyroll"/>
</dbReference>
<dbReference type="Proteomes" id="UP000295030">
    <property type="component" value="Unassembled WGS sequence"/>
</dbReference>
<evidence type="ECO:0000313" key="3">
    <source>
        <dbReference type="EMBL" id="TCK29168.1"/>
    </source>
</evidence>